<dbReference type="SUPFAM" id="SSF50022">
    <property type="entry name" value="ISP domain"/>
    <property type="match status" value="1"/>
</dbReference>
<feature type="region of interest" description="Disordered" evidence="10">
    <location>
        <begin position="164"/>
        <end position="196"/>
    </location>
</feature>
<feature type="domain" description="Rieske" evidence="11">
    <location>
        <begin position="51"/>
        <end position="151"/>
    </location>
</feature>
<dbReference type="InterPro" id="IPR036922">
    <property type="entry name" value="Rieske_2Fe-2S_sf"/>
</dbReference>
<keyword evidence="6" id="KW-0274">FAD</keyword>
<gene>
    <name evidence="12" type="ORF">FFLO_05365</name>
</gene>
<dbReference type="SUPFAM" id="SSF51905">
    <property type="entry name" value="FAD/NAD(P)-binding domain"/>
    <property type="match status" value="2"/>
</dbReference>
<keyword evidence="5" id="KW-0479">Metal-binding</keyword>
<evidence type="ECO:0000256" key="4">
    <source>
        <dbReference type="ARBA" id="ARBA00022714"/>
    </source>
</evidence>
<organism evidence="12 13">
    <name type="scientific">Filobasidium floriforme</name>
    <dbReference type="NCBI Taxonomy" id="5210"/>
    <lineage>
        <taxon>Eukaryota</taxon>
        <taxon>Fungi</taxon>
        <taxon>Dikarya</taxon>
        <taxon>Basidiomycota</taxon>
        <taxon>Agaricomycotina</taxon>
        <taxon>Tremellomycetes</taxon>
        <taxon>Filobasidiales</taxon>
        <taxon>Filobasidiaceae</taxon>
        <taxon>Filobasidium</taxon>
    </lineage>
</organism>
<dbReference type="Proteomes" id="UP000812966">
    <property type="component" value="Unassembled WGS sequence"/>
</dbReference>
<keyword evidence="9" id="KW-0411">Iron-sulfur</keyword>
<dbReference type="PRINTS" id="PR00368">
    <property type="entry name" value="FADPNR"/>
</dbReference>
<name>A0A8K0JJ81_9TREE</name>
<comment type="cofactor">
    <cofactor evidence="1">
        <name>FAD</name>
        <dbReference type="ChEBI" id="CHEBI:57692"/>
    </cofactor>
</comment>
<dbReference type="Pfam" id="PF07992">
    <property type="entry name" value="Pyr_redox_2"/>
    <property type="match status" value="1"/>
</dbReference>
<dbReference type="CDD" id="cd03478">
    <property type="entry name" value="Rieske_AIFL_N"/>
    <property type="match status" value="1"/>
</dbReference>
<dbReference type="Gene3D" id="3.50.50.60">
    <property type="entry name" value="FAD/NAD(P)-binding domain"/>
    <property type="match status" value="2"/>
</dbReference>
<proteinExistence type="inferred from homology"/>
<dbReference type="GO" id="GO:0005737">
    <property type="term" value="C:cytoplasm"/>
    <property type="evidence" value="ECO:0007669"/>
    <property type="project" value="TreeGrafter"/>
</dbReference>
<dbReference type="PRINTS" id="PR00411">
    <property type="entry name" value="PNDRDTASEI"/>
</dbReference>
<comment type="similarity">
    <text evidence="2">Belongs to the FAD-dependent oxidoreductase family.</text>
</comment>
<evidence type="ECO:0000256" key="1">
    <source>
        <dbReference type="ARBA" id="ARBA00001974"/>
    </source>
</evidence>
<dbReference type="PANTHER" id="PTHR43557:SF2">
    <property type="entry name" value="RIESKE DOMAIN-CONTAINING PROTEIN-RELATED"/>
    <property type="match status" value="1"/>
</dbReference>
<dbReference type="PANTHER" id="PTHR43557">
    <property type="entry name" value="APOPTOSIS-INDUCING FACTOR 1"/>
    <property type="match status" value="1"/>
</dbReference>
<evidence type="ECO:0000256" key="7">
    <source>
        <dbReference type="ARBA" id="ARBA00023002"/>
    </source>
</evidence>
<evidence type="ECO:0000259" key="11">
    <source>
        <dbReference type="PROSITE" id="PS51296"/>
    </source>
</evidence>
<dbReference type="InterPro" id="IPR036188">
    <property type="entry name" value="FAD/NAD-bd_sf"/>
</dbReference>
<keyword evidence="13" id="KW-1185">Reference proteome</keyword>
<comment type="caution">
    <text evidence="12">The sequence shown here is derived from an EMBL/GenBank/DDBJ whole genome shotgun (WGS) entry which is preliminary data.</text>
</comment>
<dbReference type="OrthoDB" id="6029at2759"/>
<evidence type="ECO:0000256" key="5">
    <source>
        <dbReference type="ARBA" id="ARBA00022723"/>
    </source>
</evidence>
<dbReference type="GO" id="GO:0051537">
    <property type="term" value="F:2 iron, 2 sulfur cluster binding"/>
    <property type="evidence" value="ECO:0007669"/>
    <property type="project" value="UniProtKB-KW"/>
</dbReference>
<dbReference type="InterPro" id="IPR017941">
    <property type="entry name" value="Rieske_2Fe-2S"/>
</dbReference>
<dbReference type="Gene3D" id="3.30.390.30">
    <property type="match status" value="1"/>
</dbReference>
<evidence type="ECO:0000313" key="13">
    <source>
        <dbReference type="Proteomes" id="UP000812966"/>
    </source>
</evidence>
<keyword evidence="7" id="KW-0560">Oxidoreductase</keyword>
<evidence type="ECO:0000256" key="10">
    <source>
        <dbReference type="SAM" id="MobiDB-lite"/>
    </source>
</evidence>
<dbReference type="SUPFAM" id="SSF55424">
    <property type="entry name" value="FAD/NAD-linked reductases, dimerisation (C-terminal) domain"/>
    <property type="match status" value="1"/>
</dbReference>
<evidence type="ECO:0000256" key="3">
    <source>
        <dbReference type="ARBA" id="ARBA00022630"/>
    </source>
</evidence>
<keyword evidence="3" id="KW-0285">Flavoprotein</keyword>
<dbReference type="InterPro" id="IPR016156">
    <property type="entry name" value="FAD/NAD-linked_Rdtase_dimer_sf"/>
</dbReference>
<dbReference type="GO" id="GO:0046872">
    <property type="term" value="F:metal ion binding"/>
    <property type="evidence" value="ECO:0007669"/>
    <property type="project" value="UniProtKB-KW"/>
</dbReference>
<sequence>MLIQRLFKPVSFLRSTFTNSFSKPIVSFPRHLSSSSRTLNDMSNEEKSLTLPVLDEAELKDGEMKQVEFGEGENKGKVLLVKVGGKVFANSGICTHYGAPLVKGVLDSTGRITCPWHGACFNACTGDVEDAPGLDGLHTYSTEVKDGKIFVTANLKTVTSKMGRSPIARAKAKKNRSAATDQPKSSISPPDHETKDEKVVIVGGGSAGLHTVEALREHGFDGSITLISKEKYAPFDRTKLSKALITDAGKLAWRSEEELKGDFKVNLQLGTEVTKIDRQNKTVETSKGDKVQYDKLVLAPGSVTKKLPIDGVDLENIFTLRGLEDSQAIVAAINENTRVAIIGTSFIGLELAGSIMKKGPKSVDVIGMDKVPFEKILGADIGKAIQKNLEEQGIKFHMEVGVDKILPNEADSKKVGAVALKDADNIPADLLILGVGVAPATKFLEASGFKLEKDQGITVDQYLRVEGEEDIFAIGDIAHYKQYPHKDARRVEHWNVAGNHGRSVAESIISPSSLKAYSKVPIFWSSAGGGLRYVSDANGFDEVHIDGDLSKELKFVAYYAQGDDIVAVASIKSDPYVSKAAELIRLKQMPTFSEIKAGKNILEIDISGKSGN</sequence>
<evidence type="ECO:0000256" key="9">
    <source>
        <dbReference type="ARBA" id="ARBA00023014"/>
    </source>
</evidence>
<protein>
    <recommendedName>
        <fullName evidence="11">Rieske domain-containing protein</fullName>
    </recommendedName>
</protein>
<dbReference type="PROSITE" id="PS51296">
    <property type="entry name" value="RIESKE"/>
    <property type="match status" value="1"/>
</dbReference>
<dbReference type="InterPro" id="IPR023753">
    <property type="entry name" value="FAD/NAD-binding_dom"/>
</dbReference>
<accession>A0A8K0JJ81</accession>
<dbReference type="AlphaFoldDB" id="A0A8K0JJ81"/>
<dbReference type="GO" id="GO:0016651">
    <property type="term" value="F:oxidoreductase activity, acting on NAD(P)H"/>
    <property type="evidence" value="ECO:0007669"/>
    <property type="project" value="TreeGrafter"/>
</dbReference>
<evidence type="ECO:0000256" key="6">
    <source>
        <dbReference type="ARBA" id="ARBA00022827"/>
    </source>
</evidence>
<keyword evidence="8" id="KW-0408">Iron</keyword>
<dbReference type="Gene3D" id="2.102.10.10">
    <property type="entry name" value="Rieske [2Fe-2S] iron-sulphur domain"/>
    <property type="match status" value="1"/>
</dbReference>
<evidence type="ECO:0000256" key="2">
    <source>
        <dbReference type="ARBA" id="ARBA00006442"/>
    </source>
</evidence>
<evidence type="ECO:0000256" key="8">
    <source>
        <dbReference type="ARBA" id="ARBA00023004"/>
    </source>
</evidence>
<reference evidence="12" key="1">
    <citation type="submission" date="2020-04" db="EMBL/GenBank/DDBJ databases">
        <title>Analysis of mating type loci in Filobasidium floriforme.</title>
        <authorList>
            <person name="Nowrousian M."/>
        </authorList>
    </citation>
    <scope>NUCLEOTIDE SEQUENCE</scope>
    <source>
        <strain evidence="12">CBS 6242</strain>
    </source>
</reference>
<dbReference type="EMBL" id="JABELV010000133">
    <property type="protein sequence ID" value="KAG7529875.1"/>
    <property type="molecule type" value="Genomic_DNA"/>
</dbReference>
<evidence type="ECO:0000313" key="12">
    <source>
        <dbReference type="EMBL" id="KAG7529875.1"/>
    </source>
</evidence>
<dbReference type="Pfam" id="PF00355">
    <property type="entry name" value="Rieske"/>
    <property type="match status" value="1"/>
</dbReference>
<keyword evidence="4" id="KW-0001">2Fe-2S</keyword>
<dbReference type="InterPro" id="IPR050446">
    <property type="entry name" value="FAD-oxidoreductase/Apoptosis"/>
</dbReference>